<evidence type="ECO:0000256" key="3">
    <source>
        <dbReference type="ARBA" id="ARBA00022833"/>
    </source>
</evidence>
<dbReference type="AlphaFoldDB" id="A0A4S4EA84"/>
<keyword evidence="2 5" id="KW-0863">Zinc-finger</keyword>
<evidence type="ECO:0000256" key="6">
    <source>
        <dbReference type="SAM" id="MobiDB-lite"/>
    </source>
</evidence>
<sequence>MVIFVHQHYFNYTVLKMVSLSDAYKAASEKKPNSLEILCNFWRENEGTTPIVDQRGNTILHFLAIHGNIAAIKMLDKHGLLTTEQLKKCNANGEIALHEAARFGHKDVAETMLEKEGDLINARNELGETPIYVAAAFGNRDVFDFFSKICDDEWLMGLRTRDGCTVLHAAVKGEYYRLAVNILESYPKLADKRDEKGIKALDLLASKPLSFRSGSSYTLKNLGSMPFIPCQILAVLVYSCIPSMVIDSEIVGDVEDPRGSAHDISKSEGALLSKLMSVFPWIKQIDDARQKHVFARELAKRLIEEENGWSDYLNCKNFHVSGLGCFGETSSQNKKNRVIDPLILATKHGIHEMVEEILEKFPNVATTFDENGRNILHMAAQLKDRILYDYLKKTVNHADRMMADVDKHGNTILHLTAYECKQGHFLTTHFGPVNRMSWDVFWFKVHIKSHVYLRVVGKKIVQLGIFMNMTEAQSHHGRSTYGEKEQQQKILLSCHQKGVLYMALVDLISVSLFLLTKGGNLVERRLHQRKWKCIVHGSLEYHHLSSITSVSQDEFNEKTSSLFLTTASGSVLEYRVRCQATVCSVAISEAWLSSMAADQTVPERLACNAAALRRIKNRGDYSEERRGSGEARGSGSRQQQGPDLFILIFSLRPFVIMSMGSNIDAGYLQNRRCNCGKKAAVFISESEKNPGRLYFKCTDRMCEYFGWGAALTGNA</sequence>
<dbReference type="InterPro" id="IPR036770">
    <property type="entry name" value="Ankyrin_rpt-contain_sf"/>
</dbReference>
<dbReference type="STRING" id="542762.A0A4S4EA84"/>
<dbReference type="PROSITE" id="PS51999">
    <property type="entry name" value="ZF_GRF"/>
    <property type="match status" value="1"/>
</dbReference>
<evidence type="ECO:0000256" key="2">
    <source>
        <dbReference type="ARBA" id="ARBA00022771"/>
    </source>
</evidence>
<dbReference type="Proteomes" id="UP000306102">
    <property type="component" value="Unassembled WGS sequence"/>
</dbReference>
<keyword evidence="3" id="KW-0862">Zinc</keyword>
<feature type="region of interest" description="Disordered" evidence="6">
    <location>
        <begin position="620"/>
        <end position="639"/>
    </location>
</feature>
<reference evidence="8 9" key="1">
    <citation type="journal article" date="2018" name="Proc. Natl. Acad. Sci. U.S.A.">
        <title>Draft genome sequence of Camellia sinensis var. sinensis provides insights into the evolution of the tea genome and tea quality.</title>
        <authorList>
            <person name="Wei C."/>
            <person name="Yang H."/>
            <person name="Wang S."/>
            <person name="Zhao J."/>
            <person name="Liu C."/>
            <person name="Gao L."/>
            <person name="Xia E."/>
            <person name="Lu Y."/>
            <person name="Tai Y."/>
            <person name="She G."/>
            <person name="Sun J."/>
            <person name="Cao H."/>
            <person name="Tong W."/>
            <person name="Gao Q."/>
            <person name="Li Y."/>
            <person name="Deng W."/>
            <person name="Jiang X."/>
            <person name="Wang W."/>
            <person name="Chen Q."/>
            <person name="Zhang S."/>
            <person name="Li H."/>
            <person name="Wu J."/>
            <person name="Wang P."/>
            <person name="Li P."/>
            <person name="Shi C."/>
            <person name="Zheng F."/>
            <person name="Jian J."/>
            <person name="Huang B."/>
            <person name="Shan D."/>
            <person name="Shi M."/>
            <person name="Fang C."/>
            <person name="Yue Y."/>
            <person name="Li F."/>
            <person name="Li D."/>
            <person name="Wei S."/>
            <person name="Han B."/>
            <person name="Jiang C."/>
            <person name="Yin Y."/>
            <person name="Xia T."/>
            <person name="Zhang Z."/>
            <person name="Bennetzen J.L."/>
            <person name="Zhao S."/>
            <person name="Wan X."/>
        </authorList>
    </citation>
    <scope>NUCLEOTIDE SEQUENCE [LARGE SCALE GENOMIC DNA]</scope>
    <source>
        <strain evidence="9">cv. Shuchazao</strain>
        <tissue evidence="8">Leaf</tissue>
    </source>
</reference>
<dbReference type="PROSITE" id="PS50088">
    <property type="entry name" value="ANK_REPEAT"/>
    <property type="match status" value="1"/>
</dbReference>
<protein>
    <recommendedName>
        <fullName evidence="7">GRF-type domain-containing protein</fullName>
    </recommendedName>
</protein>
<dbReference type="PROSITE" id="PS50297">
    <property type="entry name" value="ANK_REP_REGION"/>
    <property type="match status" value="1"/>
</dbReference>
<comment type="caution">
    <text evidence="8">The sequence shown here is derived from an EMBL/GenBank/DDBJ whole genome shotgun (WGS) entry which is preliminary data.</text>
</comment>
<evidence type="ECO:0000256" key="4">
    <source>
        <dbReference type="PROSITE-ProRule" id="PRU00023"/>
    </source>
</evidence>
<keyword evidence="4" id="KW-0040">ANK repeat</keyword>
<feature type="compositionally biased region" description="Basic and acidic residues" evidence="6">
    <location>
        <begin position="620"/>
        <end position="629"/>
    </location>
</feature>
<dbReference type="SUPFAM" id="SSF48403">
    <property type="entry name" value="Ankyrin repeat"/>
    <property type="match status" value="2"/>
</dbReference>
<feature type="repeat" description="ANK" evidence="4">
    <location>
        <begin position="92"/>
        <end position="124"/>
    </location>
</feature>
<dbReference type="InterPro" id="IPR002110">
    <property type="entry name" value="Ankyrin_rpt"/>
</dbReference>
<gene>
    <name evidence="8" type="ORF">TEA_029441</name>
</gene>
<organism evidence="8 9">
    <name type="scientific">Camellia sinensis var. sinensis</name>
    <name type="common">China tea</name>
    <dbReference type="NCBI Taxonomy" id="542762"/>
    <lineage>
        <taxon>Eukaryota</taxon>
        <taxon>Viridiplantae</taxon>
        <taxon>Streptophyta</taxon>
        <taxon>Embryophyta</taxon>
        <taxon>Tracheophyta</taxon>
        <taxon>Spermatophyta</taxon>
        <taxon>Magnoliopsida</taxon>
        <taxon>eudicotyledons</taxon>
        <taxon>Gunneridae</taxon>
        <taxon>Pentapetalae</taxon>
        <taxon>asterids</taxon>
        <taxon>Ericales</taxon>
        <taxon>Theaceae</taxon>
        <taxon>Camellia</taxon>
    </lineage>
</organism>
<keyword evidence="1" id="KW-0479">Metal-binding</keyword>
<dbReference type="PANTHER" id="PTHR24121:SF15">
    <property type="entry name" value="ANKYRIN REPEAT PROTEIN"/>
    <property type="match status" value="1"/>
</dbReference>
<evidence type="ECO:0000313" key="8">
    <source>
        <dbReference type="EMBL" id="THG12604.1"/>
    </source>
</evidence>
<evidence type="ECO:0000313" key="9">
    <source>
        <dbReference type="Proteomes" id="UP000306102"/>
    </source>
</evidence>
<dbReference type="SMART" id="SM00248">
    <property type="entry name" value="ANK"/>
    <property type="match status" value="6"/>
</dbReference>
<dbReference type="InterPro" id="IPR010666">
    <property type="entry name" value="Znf_GRF"/>
</dbReference>
<dbReference type="GO" id="GO:0008270">
    <property type="term" value="F:zinc ion binding"/>
    <property type="evidence" value="ECO:0007669"/>
    <property type="project" value="UniProtKB-KW"/>
</dbReference>
<evidence type="ECO:0000256" key="1">
    <source>
        <dbReference type="ARBA" id="ARBA00022723"/>
    </source>
</evidence>
<evidence type="ECO:0000259" key="7">
    <source>
        <dbReference type="PROSITE" id="PS51999"/>
    </source>
</evidence>
<dbReference type="Gene3D" id="1.25.40.20">
    <property type="entry name" value="Ankyrin repeat-containing domain"/>
    <property type="match status" value="2"/>
</dbReference>
<dbReference type="Pfam" id="PF12796">
    <property type="entry name" value="Ank_2"/>
    <property type="match status" value="1"/>
</dbReference>
<accession>A0A4S4EA84</accession>
<evidence type="ECO:0000256" key="5">
    <source>
        <dbReference type="PROSITE-ProRule" id="PRU01343"/>
    </source>
</evidence>
<proteinExistence type="predicted"/>
<dbReference type="EMBL" id="SDRB02006440">
    <property type="protein sequence ID" value="THG12604.1"/>
    <property type="molecule type" value="Genomic_DNA"/>
</dbReference>
<name>A0A4S4EA84_CAMSN</name>
<feature type="domain" description="GRF-type" evidence="7">
    <location>
        <begin position="673"/>
        <end position="711"/>
    </location>
</feature>
<keyword evidence="9" id="KW-1185">Reference proteome</keyword>
<dbReference type="PANTHER" id="PTHR24121">
    <property type="entry name" value="NO MECHANORECEPTOR POTENTIAL C, ISOFORM D-RELATED"/>
    <property type="match status" value="1"/>
</dbReference>